<evidence type="ECO:0000313" key="2">
    <source>
        <dbReference type="EMBL" id="CAE6418587.1"/>
    </source>
</evidence>
<feature type="domain" description="DUF7788" evidence="1">
    <location>
        <begin position="1"/>
        <end position="192"/>
    </location>
</feature>
<protein>
    <recommendedName>
        <fullName evidence="1">DUF7788 domain-containing protein</fullName>
    </recommendedName>
</protein>
<dbReference type="PANTHER" id="PTHR31373:SF27">
    <property type="entry name" value="TROVE DOMAIN-CONTAINING PROTEIN"/>
    <property type="match status" value="1"/>
</dbReference>
<dbReference type="Proteomes" id="UP000663853">
    <property type="component" value="Unassembled WGS sequence"/>
</dbReference>
<dbReference type="InterPro" id="IPR036465">
    <property type="entry name" value="vWFA_dom_sf"/>
</dbReference>
<dbReference type="PANTHER" id="PTHR31373">
    <property type="entry name" value="OS06G0652100 PROTEIN"/>
    <property type="match status" value="1"/>
</dbReference>
<organism evidence="2 3">
    <name type="scientific">Rhizoctonia solani</name>
    <dbReference type="NCBI Taxonomy" id="456999"/>
    <lineage>
        <taxon>Eukaryota</taxon>
        <taxon>Fungi</taxon>
        <taxon>Dikarya</taxon>
        <taxon>Basidiomycota</taxon>
        <taxon>Agaricomycotina</taxon>
        <taxon>Agaricomycetes</taxon>
        <taxon>Cantharellales</taxon>
        <taxon>Ceratobasidiaceae</taxon>
        <taxon>Rhizoctonia</taxon>
    </lineage>
</organism>
<accession>A0A8H3ACB3</accession>
<comment type="caution">
    <text evidence="2">The sequence shown here is derived from an EMBL/GenBank/DDBJ whole genome shotgun (WGS) entry which is preliminary data.</text>
</comment>
<dbReference type="InterPro" id="IPR056690">
    <property type="entry name" value="DUF7788"/>
</dbReference>
<dbReference type="AlphaFoldDB" id="A0A8H3ACB3"/>
<dbReference type="InterPro" id="IPR011205">
    <property type="entry name" value="UCP015417_vWA"/>
</dbReference>
<evidence type="ECO:0000259" key="1">
    <source>
        <dbReference type="Pfam" id="PF25043"/>
    </source>
</evidence>
<dbReference type="EMBL" id="CAJMXA010000147">
    <property type="protein sequence ID" value="CAE6418587.1"/>
    <property type="molecule type" value="Genomic_DNA"/>
</dbReference>
<sequence length="205" mass="22982">VALGLVLAALAKPPFNNMFITFSASPKLLTIPPGNIADQARWMDSTEWEMNTDYEAVFLRLILPAAVRNKVKPEDMVKRLFVFSDMQFDQSVPRGPSYGRVGWQTTHDRVVNEFKKAGYEAPEIVYWNLQHGTTNPVLKDLPGTALITGFSPNMMKLFMTGKNPEDEAVEIGLDGEEVQRKRNDPLTIMGKALSKSCYAPLKVFD</sequence>
<proteinExistence type="predicted"/>
<reference evidence="2" key="1">
    <citation type="submission" date="2021-01" db="EMBL/GenBank/DDBJ databases">
        <authorList>
            <person name="Kaushik A."/>
        </authorList>
    </citation>
    <scope>NUCLEOTIDE SEQUENCE</scope>
    <source>
        <strain evidence="2">AG6-10EEA</strain>
    </source>
</reference>
<feature type="non-terminal residue" evidence="2">
    <location>
        <position position="1"/>
    </location>
</feature>
<dbReference type="Pfam" id="PF25043">
    <property type="entry name" value="DUF7788"/>
    <property type="match status" value="1"/>
</dbReference>
<name>A0A8H3ACB3_9AGAM</name>
<gene>
    <name evidence="2" type="ORF">RDB_LOCUS9311</name>
</gene>
<dbReference type="Gene3D" id="3.40.50.410">
    <property type="entry name" value="von Willebrand factor, type A domain"/>
    <property type="match status" value="1"/>
</dbReference>
<evidence type="ECO:0000313" key="3">
    <source>
        <dbReference type="Proteomes" id="UP000663853"/>
    </source>
</evidence>